<evidence type="ECO:0008006" key="3">
    <source>
        <dbReference type="Google" id="ProtNLM"/>
    </source>
</evidence>
<dbReference type="Proteomes" id="UP000198571">
    <property type="component" value="Unassembled WGS sequence"/>
</dbReference>
<gene>
    <name evidence="1" type="ORF">SAMN05518684_10814</name>
</gene>
<dbReference type="STRING" id="1601833.SAMN05518684_10814"/>
<dbReference type="EMBL" id="FOGT01000008">
    <property type="protein sequence ID" value="SES10049.1"/>
    <property type="molecule type" value="Genomic_DNA"/>
</dbReference>
<dbReference type="RefSeq" id="WP_093051730.1">
    <property type="nucleotide sequence ID" value="NZ_FOGT01000008.1"/>
</dbReference>
<dbReference type="SUPFAM" id="SSF53795">
    <property type="entry name" value="PEP carboxykinase-like"/>
    <property type="match status" value="1"/>
</dbReference>
<keyword evidence="2" id="KW-1185">Reference proteome</keyword>
<name>A0A1H9UL29_9BACI</name>
<proteinExistence type="predicted"/>
<reference evidence="2" key="1">
    <citation type="submission" date="2016-10" db="EMBL/GenBank/DDBJ databases">
        <authorList>
            <person name="Varghese N."/>
            <person name="Submissions S."/>
        </authorList>
    </citation>
    <scope>NUCLEOTIDE SEQUENCE [LARGE SCALE GENOMIC DNA]</scope>
    <source>
        <strain evidence="2">S9</strain>
    </source>
</reference>
<evidence type="ECO:0000313" key="1">
    <source>
        <dbReference type="EMBL" id="SES10049.1"/>
    </source>
</evidence>
<sequence>MSQTQLKPFYHAFGFNISSDFCLPELPKRSGPNEVVDIYIRRADLNDLWAESATPTGHFVINENLIMFKVPDTAIFSISEGQNIGVQALNERSDDYLRLFLLGTCMGAILLQRRILPLHGSAIAINGKAYAIVGDSGAGKSTLASAFLNRGYKLLSDDVIPVSLNKEGYPVVTPAYPQQKLWQESLTAFGMDSTQLRPIIDRETKFAVPVPDRFASEPLPLAGVYELVKTEAKEVALEPVDHLERFHKLFYHTYRNFIIRPSGLLEWHFQMSASIVKKIDFYQIRRPVSSFTAQELSSRILSAITEEVAI</sequence>
<organism evidence="1 2">
    <name type="scientific">Salipaludibacillus aurantiacus</name>
    <dbReference type="NCBI Taxonomy" id="1601833"/>
    <lineage>
        <taxon>Bacteria</taxon>
        <taxon>Bacillati</taxon>
        <taxon>Bacillota</taxon>
        <taxon>Bacilli</taxon>
        <taxon>Bacillales</taxon>
        <taxon>Bacillaceae</taxon>
    </lineage>
</organism>
<dbReference type="AlphaFoldDB" id="A0A1H9UL29"/>
<protein>
    <recommendedName>
        <fullName evidence="3">Aldolase</fullName>
    </recommendedName>
</protein>
<dbReference type="InterPro" id="IPR027417">
    <property type="entry name" value="P-loop_NTPase"/>
</dbReference>
<evidence type="ECO:0000313" key="2">
    <source>
        <dbReference type="Proteomes" id="UP000198571"/>
    </source>
</evidence>
<dbReference type="OrthoDB" id="5430844at2"/>
<dbReference type="Gene3D" id="3.40.50.300">
    <property type="entry name" value="P-loop containing nucleotide triphosphate hydrolases"/>
    <property type="match status" value="1"/>
</dbReference>
<accession>A0A1H9UL29</accession>